<dbReference type="SUPFAM" id="SSF53448">
    <property type="entry name" value="Nucleotide-diphospho-sugar transferases"/>
    <property type="match status" value="1"/>
</dbReference>
<organism evidence="8 9">
    <name type="scientific">Penicillium hetheringtonii</name>
    <dbReference type="NCBI Taxonomy" id="911720"/>
    <lineage>
        <taxon>Eukaryota</taxon>
        <taxon>Fungi</taxon>
        <taxon>Dikarya</taxon>
        <taxon>Ascomycota</taxon>
        <taxon>Pezizomycotina</taxon>
        <taxon>Eurotiomycetes</taxon>
        <taxon>Eurotiomycetidae</taxon>
        <taxon>Eurotiales</taxon>
        <taxon>Aspergillaceae</taxon>
        <taxon>Penicillium</taxon>
    </lineage>
</organism>
<keyword evidence="3" id="KW-0808">Transferase</keyword>
<evidence type="ECO:0000256" key="7">
    <source>
        <dbReference type="SAM" id="Phobius"/>
    </source>
</evidence>
<sequence length="339" mass="39184">MFGRGWCRRILITILAVPTTVIILFACSRIITFAEIFGLFKPHSGIQITQQDIAAAHKVKTNPKEPVVPKIIHQIYHNWHDANDDTLRQDWAAARKSCLDLHPGWQHMLWTTKSSRQFVEEKFPSFITVYDRYLYPVQKVDVIKYFVLRYYGGIYIDLDNGCAASLEPLRYYPAFTTDGGHGALSNNIIGGQAGHSFFSLLTDNLAPWQVSYFLPYVTIMYASGQWYFTAMWEKYHSLLSREPATLHGTKKTGLAPLHHILMDMRPDSDPWVFFTQVDGNSWANWDNRIFSFIGDYIASIVLFMTIFAFLIGWGFMRYWTRRVHKMRFQAIISLGIATK</sequence>
<dbReference type="AlphaFoldDB" id="A0AAD6DWW8"/>
<accession>A0AAD6DWW8</accession>
<dbReference type="Proteomes" id="UP001216150">
    <property type="component" value="Unassembled WGS sequence"/>
</dbReference>
<dbReference type="InterPro" id="IPR007577">
    <property type="entry name" value="GlycoTrfase_DXD_sugar-bd_CS"/>
</dbReference>
<dbReference type="PANTHER" id="PTHR32385">
    <property type="entry name" value="MANNOSYL PHOSPHORYLINOSITOL CERAMIDE SYNTHASE"/>
    <property type="match status" value="1"/>
</dbReference>
<proteinExistence type="inferred from homology"/>
<dbReference type="Gene3D" id="3.90.550.20">
    <property type="match status" value="1"/>
</dbReference>
<comment type="caution">
    <text evidence="8">The sequence shown here is derived from an EMBL/GenBank/DDBJ whole genome shotgun (WGS) entry which is preliminary data.</text>
</comment>
<keyword evidence="6 7" id="KW-0472">Membrane</keyword>
<dbReference type="Pfam" id="PF04488">
    <property type="entry name" value="Gly_transf_sug"/>
    <property type="match status" value="1"/>
</dbReference>
<evidence type="ECO:0000256" key="6">
    <source>
        <dbReference type="ARBA" id="ARBA00023136"/>
    </source>
</evidence>
<feature type="transmembrane region" description="Helical" evidence="7">
    <location>
        <begin position="296"/>
        <end position="319"/>
    </location>
</feature>
<keyword evidence="5 7" id="KW-1133">Transmembrane helix</keyword>
<keyword evidence="4 7" id="KW-0812">Transmembrane</keyword>
<evidence type="ECO:0000313" key="8">
    <source>
        <dbReference type="EMBL" id="KAJ5596489.1"/>
    </source>
</evidence>
<dbReference type="GO" id="GO:0000030">
    <property type="term" value="F:mannosyltransferase activity"/>
    <property type="evidence" value="ECO:0007669"/>
    <property type="project" value="TreeGrafter"/>
</dbReference>
<feature type="transmembrane region" description="Helical" evidence="7">
    <location>
        <begin position="12"/>
        <end position="40"/>
    </location>
</feature>
<dbReference type="GO" id="GO:0016020">
    <property type="term" value="C:membrane"/>
    <property type="evidence" value="ECO:0007669"/>
    <property type="project" value="UniProtKB-SubCell"/>
</dbReference>
<dbReference type="PROSITE" id="PS51257">
    <property type="entry name" value="PROKAR_LIPOPROTEIN"/>
    <property type="match status" value="1"/>
</dbReference>
<protein>
    <recommendedName>
        <fullName evidence="10">Mannosyl phosphorylinositol ceramide synthase SUR1</fullName>
    </recommendedName>
</protein>
<dbReference type="InterPro" id="IPR029044">
    <property type="entry name" value="Nucleotide-diphossugar_trans"/>
</dbReference>
<comment type="similarity">
    <text evidence="2">Belongs to the glycosyltransferase 32 family.</text>
</comment>
<evidence type="ECO:0000313" key="9">
    <source>
        <dbReference type="Proteomes" id="UP001216150"/>
    </source>
</evidence>
<dbReference type="EMBL" id="JAQJAC010000002">
    <property type="protein sequence ID" value="KAJ5596489.1"/>
    <property type="molecule type" value="Genomic_DNA"/>
</dbReference>
<name>A0AAD6DWW8_9EURO</name>
<gene>
    <name evidence="8" type="ORF">N7450_002947</name>
</gene>
<comment type="subcellular location">
    <subcellularLocation>
        <location evidence="1">Membrane</location>
    </subcellularLocation>
</comment>
<evidence type="ECO:0000256" key="3">
    <source>
        <dbReference type="ARBA" id="ARBA00022679"/>
    </source>
</evidence>
<dbReference type="InterPro" id="IPR051706">
    <property type="entry name" value="Glycosyltransferase_domain"/>
</dbReference>
<evidence type="ECO:0000256" key="5">
    <source>
        <dbReference type="ARBA" id="ARBA00022989"/>
    </source>
</evidence>
<evidence type="ECO:0008006" key="10">
    <source>
        <dbReference type="Google" id="ProtNLM"/>
    </source>
</evidence>
<keyword evidence="9" id="KW-1185">Reference proteome</keyword>
<evidence type="ECO:0000256" key="4">
    <source>
        <dbReference type="ARBA" id="ARBA00022692"/>
    </source>
</evidence>
<reference evidence="8 9" key="1">
    <citation type="journal article" date="2023" name="IMA Fungus">
        <title>Comparative genomic study of the Penicillium genus elucidates a diverse pangenome and 15 lateral gene transfer events.</title>
        <authorList>
            <person name="Petersen C."/>
            <person name="Sorensen T."/>
            <person name="Nielsen M.R."/>
            <person name="Sondergaard T.E."/>
            <person name="Sorensen J.L."/>
            <person name="Fitzpatrick D.A."/>
            <person name="Frisvad J.C."/>
            <person name="Nielsen K.L."/>
        </authorList>
    </citation>
    <scope>NUCLEOTIDE SEQUENCE [LARGE SCALE GENOMIC DNA]</scope>
    <source>
        <strain evidence="8 9">IBT 29057</strain>
    </source>
</reference>
<dbReference type="PANTHER" id="PTHR32385:SF20">
    <property type="entry name" value="MANNOSYL PHOSPHORYLINOSITOL CERAMIDE SYNTHASE CSH1-RELATED"/>
    <property type="match status" value="1"/>
</dbReference>
<evidence type="ECO:0000256" key="2">
    <source>
        <dbReference type="ARBA" id="ARBA00009003"/>
    </source>
</evidence>
<evidence type="ECO:0000256" key="1">
    <source>
        <dbReference type="ARBA" id="ARBA00004370"/>
    </source>
</evidence>
<dbReference type="GO" id="GO:0051999">
    <property type="term" value="P:mannosyl-inositol phosphorylceramide biosynthetic process"/>
    <property type="evidence" value="ECO:0007669"/>
    <property type="project" value="TreeGrafter"/>
</dbReference>